<accession>A0A9D1TIZ7</accession>
<dbReference type="InterPro" id="IPR034505">
    <property type="entry name" value="Coproporphyrinogen-III_oxidase"/>
</dbReference>
<dbReference type="Proteomes" id="UP000886808">
    <property type="component" value="Unassembled WGS sequence"/>
</dbReference>
<evidence type="ECO:0000259" key="5">
    <source>
        <dbReference type="PROSITE" id="PS51918"/>
    </source>
</evidence>
<comment type="caution">
    <text evidence="6">The sequence shown here is derived from an EMBL/GenBank/DDBJ whole genome shotgun (WGS) entry which is preliminary data.</text>
</comment>
<dbReference type="GO" id="GO:0051539">
    <property type="term" value="F:4 iron, 4 sulfur cluster binding"/>
    <property type="evidence" value="ECO:0007669"/>
    <property type="project" value="TreeGrafter"/>
</dbReference>
<dbReference type="SFLD" id="SFLDG01082">
    <property type="entry name" value="B12-binding_domain_containing"/>
    <property type="match status" value="1"/>
</dbReference>
<reference evidence="6" key="1">
    <citation type="journal article" date="2021" name="PeerJ">
        <title>Extensive microbial diversity within the chicken gut microbiome revealed by metagenomics and culture.</title>
        <authorList>
            <person name="Gilroy R."/>
            <person name="Ravi A."/>
            <person name="Getino M."/>
            <person name="Pursley I."/>
            <person name="Horton D.L."/>
            <person name="Alikhan N.F."/>
            <person name="Baker D."/>
            <person name="Gharbi K."/>
            <person name="Hall N."/>
            <person name="Watson M."/>
            <person name="Adriaenssens E.M."/>
            <person name="Foster-Nyarko E."/>
            <person name="Jarju S."/>
            <person name="Secka A."/>
            <person name="Antonio M."/>
            <person name="Oren A."/>
            <person name="Chaudhuri R.R."/>
            <person name="La Ragione R."/>
            <person name="Hildebrand F."/>
            <person name="Pallen M.J."/>
        </authorList>
    </citation>
    <scope>NUCLEOTIDE SEQUENCE</scope>
    <source>
        <strain evidence="6">CHK193-4272</strain>
    </source>
</reference>
<dbReference type="PANTHER" id="PTHR13932:SF1">
    <property type="entry name" value="OXYGEN-INDEPENDENT COPROPORPHYRINOGEN-III OXIDASE-LIKE PROTEIN HEMZ"/>
    <property type="match status" value="1"/>
</dbReference>
<dbReference type="Gene3D" id="3.20.20.70">
    <property type="entry name" value="Aldolase class I"/>
    <property type="match status" value="1"/>
</dbReference>
<evidence type="ECO:0000313" key="7">
    <source>
        <dbReference type="Proteomes" id="UP000886808"/>
    </source>
</evidence>
<dbReference type="PROSITE" id="PS51918">
    <property type="entry name" value="RADICAL_SAM"/>
    <property type="match status" value="1"/>
</dbReference>
<keyword evidence="6" id="KW-0560">Oxidoreductase</keyword>
<dbReference type="GO" id="GO:0005737">
    <property type="term" value="C:cytoplasm"/>
    <property type="evidence" value="ECO:0007669"/>
    <property type="project" value="TreeGrafter"/>
</dbReference>
<dbReference type="InterPro" id="IPR007197">
    <property type="entry name" value="rSAM"/>
</dbReference>
<keyword evidence="4" id="KW-0411">Iron-sulfur</keyword>
<dbReference type="InterPro" id="IPR013785">
    <property type="entry name" value="Aldolase_TIM"/>
</dbReference>
<dbReference type="InterPro" id="IPR058240">
    <property type="entry name" value="rSAM_sf"/>
</dbReference>
<dbReference type="EC" id="1.3.98.3" evidence="6"/>
<dbReference type="SMART" id="SM00729">
    <property type="entry name" value="Elp3"/>
    <property type="match status" value="1"/>
</dbReference>
<evidence type="ECO:0000256" key="1">
    <source>
        <dbReference type="ARBA" id="ARBA00022691"/>
    </source>
</evidence>
<dbReference type="SFLD" id="SFLDG01065">
    <property type="entry name" value="anaerobic_coproporphyrinogen-I"/>
    <property type="match status" value="1"/>
</dbReference>
<organism evidence="6 7">
    <name type="scientific">Candidatus Butyricicoccus avistercoris</name>
    <dbReference type="NCBI Taxonomy" id="2838518"/>
    <lineage>
        <taxon>Bacteria</taxon>
        <taxon>Bacillati</taxon>
        <taxon>Bacillota</taxon>
        <taxon>Clostridia</taxon>
        <taxon>Eubacteriales</taxon>
        <taxon>Butyricicoccaceae</taxon>
        <taxon>Butyricicoccus</taxon>
    </lineage>
</organism>
<proteinExistence type="predicted"/>
<gene>
    <name evidence="6" type="primary">hemZ</name>
    <name evidence="6" type="ORF">H9746_08605</name>
</gene>
<evidence type="ECO:0000256" key="2">
    <source>
        <dbReference type="ARBA" id="ARBA00022723"/>
    </source>
</evidence>
<reference evidence="6" key="2">
    <citation type="submission" date="2021-04" db="EMBL/GenBank/DDBJ databases">
        <authorList>
            <person name="Gilroy R."/>
        </authorList>
    </citation>
    <scope>NUCLEOTIDE SEQUENCE</scope>
    <source>
        <strain evidence="6">CHK193-4272</strain>
    </source>
</reference>
<dbReference type="Pfam" id="PF04055">
    <property type="entry name" value="Radical_SAM"/>
    <property type="match status" value="1"/>
</dbReference>
<dbReference type="SUPFAM" id="SSF102114">
    <property type="entry name" value="Radical SAM enzymes"/>
    <property type="match status" value="1"/>
</dbReference>
<evidence type="ECO:0000256" key="4">
    <source>
        <dbReference type="ARBA" id="ARBA00023014"/>
    </source>
</evidence>
<dbReference type="AlphaFoldDB" id="A0A9D1TIZ7"/>
<sequence length="487" mass="53791">MIYILKGHDLRHAAEEMILHLLPTVITEQAETEPEKGDYCISKLEIDGQNAKATAIVKLGDRIEQKSREAILPNTDELANKRVLTEIVKLSIYDAILSFLDKVPEWGSLTGVRPAKLARGMMDRGLTRPQTAVQFREKFGVSAERTALTMRAAAHAQSAIDILPENSVSLYIGIPFCPSRCAYCSFVSQSIEKSAGLIPPYVDAICEEIKRTGEIVAKTNRVLSTVYMGGGTPTTLSPEQLEKIMTCVKNSFDMSNLIEYTVEAGRPDTITSEKMHAIKLGGADRVSINPQTMNDDVLKNIGRHHNSKQVIEAYEIARKTGFSVINMDTIAGLSGDTPESFENTINTLINLNPENITVHTLAIKRGADLYDKEANANQHSSVKKMLDTASNLLSGAGYGPYYLYRQKFTAGGFENVGWCKPNTESIYNIAMMEEIQSILSVGAGAVSKLVDLKTGKITRFVNPKYPKEYMESGERIILGKQKLFHIF</sequence>
<keyword evidence="1" id="KW-0949">S-adenosyl-L-methionine</keyword>
<keyword evidence="2" id="KW-0479">Metal-binding</keyword>
<feature type="domain" description="Radical SAM core" evidence="5">
    <location>
        <begin position="162"/>
        <end position="396"/>
    </location>
</feature>
<keyword evidence="3" id="KW-0408">Iron</keyword>
<dbReference type="InterPro" id="IPR006638">
    <property type="entry name" value="Elp3/MiaA/NifB-like_rSAM"/>
</dbReference>
<evidence type="ECO:0000313" key="6">
    <source>
        <dbReference type="EMBL" id="HIV62881.1"/>
    </source>
</evidence>
<dbReference type="SFLD" id="SFLDF00310">
    <property type="entry name" value="oxygen-independent_coproporphy"/>
    <property type="match status" value="1"/>
</dbReference>
<dbReference type="GO" id="GO:0006779">
    <property type="term" value="P:porphyrin-containing compound biosynthetic process"/>
    <property type="evidence" value="ECO:0007669"/>
    <property type="project" value="TreeGrafter"/>
</dbReference>
<dbReference type="PANTHER" id="PTHR13932">
    <property type="entry name" value="COPROPORPHYRINIGEN III OXIDASE"/>
    <property type="match status" value="1"/>
</dbReference>
<dbReference type="NCBIfam" id="TIGR03994">
    <property type="entry name" value="rSAM_HemZ"/>
    <property type="match status" value="1"/>
</dbReference>
<evidence type="ECO:0000256" key="3">
    <source>
        <dbReference type="ARBA" id="ARBA00023004"/>
    </source>
</evidence>
<dbReference type="GO" id="GO:0046872">
    <property type="term" value="F:metal ion binding"/>
    <property type="evidence" value="ECO:0007669"/>
    <property type="project" value="UniProtKB-KW"/>
</dbReference>
<name>A0A9D1TIZ7_9FIRM</name>
<dbReference type="SFLD" id="SFLDS00029">
    <property type="entry name" value="Radical_SAM"/>
    <property type="match status" value="1"/>
</dbReference>
<protein>
    <submittedName>
        <fullName evidence="6">Coproporphyrinogen dehydrogenase HemZ</fullName>
        <ecNumber evidence="6">1.3.98.3</ecNumber>
    </submittedName>
</protein>
<dbReference type="EMBL" id="DXIE01000049">
    <property type="protein sequence ID" value="HIV62881.1"/>
    <property type="molecule type" value="Genomic_DNA"/>
</dbReference>
<dbReference type="CDD" id="cd01335">
    <property type="entry name" value="Radical_SAM"/>
    <property type="match status" value="1"/>
</dbReference>
<dbReference type="GO" id="GO:0051989">
    <property type="term" value="F:coproporphyrinogen dehydrogenase activity"/>
    <property type="evidence" value="ECO:0007669"/>
    <property type="project" value="UniProtKB-EC"/>
</dbReference>
<dbReference type="InterPro" id="IPR023995">
    <property type="entry name" value="HemZ"/>
</dbReference>